<keyword evidence="4" id="KW-1003">Cell membrane</keyword>
<evidence type="ECO:0000256" key="6">
    <source>
        <dbReference type="ARBA" id="ARBA00022692"/>
    </source>
</evidence>
<feature type="region of interest" description="Disordered" evidence="11">
    <location>
        <begin position="53"/>
        <end position="85"/>
    </location>
</feature>
<protein>
    <recommendedName>
        <fullName evidence="10">Flagellar protein FliL</fullName>
    </recommendedName>
</protein>
<keyword evidence="12" id="KW-0969">Cilium</keyword>
<accession>W9W2T8</accession>
<feature type="transmembrane region" description="Helical" evidence="10">
    <location>
        <begin position="20"/>
        <end position="44"/>
    </location>
</feature>
<keyword evidence="10" id="KW-0997">Cell inner membrane</keyword>
<evidence type="ECO:0000256" key="3">
    <source>
        <dbReference type="ARBA" id="ARBA00008281"/>
    </source>
</evidence>
<dbReference type="GO" id="GO:0005886">
    <property type="term" value="C:plasma membrane"/>
    <property type="evidence" value="ECO:0007669"/>
    <property type="project" value="UniProtKB-SubCell"/>
</dbReference>
<keyword evidence="12" id="KW-0966">Cell projection</keyword>
<dbReference type="Pfam" id="PF03748">
    <property type="entry name" value="FliL"/>
    <property type="match status" value="1"/>
</dbReference>
<keyword evidence="5 10" id="KW-0145">Chemotaxis</keyword>
<dbReference type="PANTHER" id="PTHR35091">
    <property type="entry name" value="FLAGELLAR PROTEIN FLIL"/>
    <property type="match status" value="1"/>
</dbReference>
<dbReference type="AlphaFoldDB" id="W9W2T8"/>
<dbReference type="PANTHER" id="PTHR35091:SF2">
    <property type="entry name" value="FLAGELLAR PROTEIN FLIL"/>
    <property type="match status" value="1"/>
</dbReference>
<dbReference type="STRING" id="1249627.D779_2486"/>
<evidence type="ECO:0000256" key="7">
    <source>
        <dbReference type="ARBA" id="ARBA00022779"/>
    </source>
</evidence>
<evidence type="ECO:0000256" key="11">
    <source>
        <dbReference type="SAM" id="MobiDB-lite"/>
    </source>
</evidence>
<keyword evidence="8 10" id="KW-1133">Transmembrane helix</keyword>
<dbReference type="InterPro" id="IPR005503">
    <property type="entry name" value="FliL"/>
</dbReference>
<evidence type="ECO:0000256" key="8">
    <source>
        <dbReference type="ARBA" id="ARBA00022989"/>
    </source>
</evidence>
<dbReference type="GO" id="GO:0071978">
    <property type="term" value="P:bacterial-type flagellum-dependent swarming motility"/>
    <property type="evidence" value="ECO:0007669"/>
    <property type="project" value="TreeGrafter"/>
</dbReference>
<dbReference type="OrthoDB" id="5616092at2"/>
<dbReference type="RefSeq" id="WP_043748703.1">
    <property type="nucleotide sequence ID" value="NZ_AONC01000004.1"/>
</dbReference>
<feature type="compositionally biased region" description="Acidic residues" evidence="11">
    <location>
        <begin position="53"/>
        <end position="66"/>
    </location>
</feature>
<dbReference type="Proteomes" id="UP000019460">
    <property type="component" value="Unassembled WGS sequence"/>
</dbReference>
<keyword evidence="7 10" id="KW-0283">Flagellar rotation</keyword>
<evidence type="ECO:0000256" key="4">
    <source>
        <dbReference type="ARBA" id="ARBA00022475"/>
    </source>
</evidence>
<evidence type="ECO:0000256" key="10">
    <source>
        <dbReference type="RuleBase" id="RU364125"/>
    </source>
</evidence>
<name>W9W2T8_9GAMM</name>
<dbReference type="eggNOG" id="COG1580">
    <property type="taxonomic scope" value="Bacteria"/>
</dbReference>
<comment type="function">
    <text evidence="1 10">Controls the rotational direction of flagella during chemotaxis.</text>
</comment>
<keyword evidence="6 10" id="KW-0812">Transmembrane</keyword>
<evidence type="ECO:0000256" key="9">
    <source>
        <dbReference type="ARBA" id="ARBA00023136"/>
    </source>
</evidence>
<evidence type="ECO:0000256" key="5">
    <source>
        <dbReference type="ARBA" id="ARBA00022500"/>
    </source>
</evidence>
<evidence type="ECO:0000313" key="12">
    <source>
        <dbReference type="EMBL" id="EXJ16875.1"/>
    </source>
</evidence>
<evidence type="ECO:0000313" key="13">
    <source>
        <dbReference type="Proteomes" id="UP000019460"/>
    </source>
</evidence>
<dbReference type="EMBL" id="AONC01000004">
    <property type="protein sequence ID" value="EXJ16875.1"/>
    <property type="molecule type" value="Genomic_DNA"/>
</dbReference>
<gene>
    <name evidence="12" type="ORF">D779_2486</name>
</gene>
<keyword evidence="9 10" id="KW-0472">Membrane</keyword>
<organism evidence="12 13">
    <name type="scientific">Imhoffiella purpurea</name>
    <dbReference type="NCBI Taxonomy" id="1249627"/>
    <lineage>
        <taxon>Bacteria</taxon>
        <taxon>Pseudomonadati</taxon>
        <taxon>Pseudomonadota</taxon>
        <taxon>Gammaproteobacteria</taxon>
        <taxon>Chromatiales</taxon>
        <taxon>Chromatiaceae</taxon>
        <taxon>Imhoffiella</taxon>
    </lineage>
</organism>
<comment type="caution">
    <text evidence="12">The sequence shown here is derived from an EMBL/GenBank/DDBJ whole genome shotgun (WGS) entry which is preliminary data.</text>
</comment>
<dbReference type="GO" id="GO:0009425">
    <property type="term" value="C:bacterial-type flagellum basal body"/>
    <property type="evidence" value="ECO:0007669"/>
    <property type="project" value="InterPro"/>
</dbReference>
<evidence type="ECO:0000256" key="2">
    <source>
        <dbReference type="ARBA" id="ARBA00004162"/>
    </source>
</evidence>
<comment type="subcellular location">
    <subcellularLocation>
        <location evidence="10">Cell inner membrane</location>
    </subcellularLocation>
    <subcellularLocation>
        <location evidence="2">Cell membrane</location>
        <topology evidence="2">Single-pass membrane protein</topology>
    </subcellularLocation>
</comment>
<reference evidence="12 13" key="1">
    <citation type="submission" date="2012-11" db="EMBL/GenBank/DDBJ databases">
        <title>Genome assembly of Thiorhodococcus sp. AK35.</title>
        <authorList>
            <person name="Nupur N."/>
            <person name="Khatri I."/>
            <person name="Subramanian S."/>
            <person name="Pinnaka A."/>
        </authorList>
    </citation>
    <scope>NUCLEOTIDE SEQUENCE [LARGE SCALE GENOMIC DNA]</scope>
    <source>
        <strain evidence="12 13">AK35</strain>
    </source>
</reference>
<evidence type="ECO:0000256" key="1">
    <source>
        <dbReference type="ARBA" id="ARBA00002254"/>
    </source>
</evidence>
<keyword evidence="13" id="KW-1185">Reference proteome</keyword>
<keyword evidence="12" id="KW-0282">Flagellum</keyword>
<dbReference type="GO" id="GO:0006935">
    <property type="term" value="P:chemotaxis"/>
    <property type="evidence" value="ECO:0007669"/>
    <property type="project" value="UniProtKB-KW"/>
</dbReference>
<proteinExistence type="inferred from homology"/>
<sequence>MADKKTKEPAEDVKASGGKLKLIILILLVLLVLGGGGGAAYYFLVLDSSDDSAEEGVEGSETDSAETEAKPADSESSEATAPASPQDPLIYHALETITVNITAPGSVRFLRINITIVTRNERVVAAIDKHLPVIRNDLLAHLSSQDAAVLNSREGKDELRGELLTMIKGILTRSAEPSDIVEVLFTDLVMQ</sequence>
<comment type="similarity">
    <text evidence="3 10">Belongs to the FliL family.</text>
</comment>